<reference evidence="3" key="1">
    <citation type="submission" date="2018-05" db="EMBL/GenBank/DDBJ databases">
        <title>Genome sequencing of Phenylobacterium sp. HYN0004.</title>
        <authorList>
            <person name="Yi H."/>
            <person name="Baek C."/>
        </authorList>
    </citation>
    <scope>NUCLEOTIDE SEQUENCE [LARGE SCALE GENOMIC DNA]</scope>
    <source>
        <strain evidence="3">HYN0004</strain>
    </source>
</reference>
<evidence type="ECO:0000313" key="2">
    <source>
        <dbReference type="EMBL" id="AWM78035.1"/>
    </source>
</evidence>
<dbReference type="RefSeq" id="WP_110450602.1">
    <property type="nucleotide sequence ID" value="NZ_CP029479.1"/>
</dbReference>
<dbReference type="PANTHER" id="PTHR43798">
    <property type="entry name" value="MONOACYLGLYCEROL LIPASE"/>
    <property type="match status" value="1"/>
</dbReference>
<keyword evidence="3" id="KW-1185">Reference proteome</keyword>
<feature type="domain" description="AB hydrolase-1" evidence="1">
    <location>
        <begin position="52"/>
        <end position="157"/>
    </location>
</feature>
<dbReference type="NCBIfam" id="NF002043">
    <property type="entry name" value="PRK00870.1"/>
    <property type="match status" value="1"/>
</dbReference>
<gene>
    <name evidence="2" type="ORF">HYN04_09890</name>
</gene>
<dbReference type="InterPro" id="IPR000639">
    <property type="entry name" value="Epox_hydrolase-like"/>
</dbReference>
<dbReference type="PRINTS" id="PR00111">
    <property type="entry name" value="ABHYDROLASE"/>
</dbReference>
<dbReference type="GO" id="GO:0018786">
    <property type="term" value="F:haloalkane dehalogenase activity"/>
    <property type="evidence" value="ECO:0007669"/>
    <property type="project" value="UniProtKB-EC"/>
</dbReference>
<protein>
    <submittedName>
        <fullName evidence="2">Haloalkane dehalogenase</fullName>
        <ecNumber evidence="2">3.8.1.5</ecNumber>
    </submittedName>
</protein>
<dbReference type="InterPro" id="IPR029058">
    <property type="entry name" value="AB_hydrolase_fold"/>
</dbReference>
<dbReference type="EC" id="3.8.1.5" evidence="2"/>
<dbReference type="SUPFAM" id="SSF53474">
    <property type="entry name" value="alpha/beta-Hydrolases"/>
    <property type="match status" value="1"/>
</dbReference>
<dbReference type="OrthoDB" id="9804723at2"/>
<dbReference type="Proteomes" id="UP000247763">
    <property type="component" value="Chromosome"/>
</dbReference>
<dbReference type="KEGG" id="phb:HYN04_09890"/>
<evidence type="ECO:0000259" key="1">
    <source>
        <dbReference type="Pfam" id="PF00561"/>
    </source>
</evidence>
<dbReference type="Pfam" id="PF00561">
    <property type="entry name" value="Abhydrolase_1"/>
    <property type="match status" value="1"/>
</dbReference>
<proteinExistence type="predicted"/>
<name>A0A2Z3HT81_9CAUL</name>
<dbReference type="InterPro" id="IPR050266">
    <property type="entry name" value="AB_hydrolase_sf"/>
</dbReference>
<sequence length="353" mass="39151">MPEGQPGTGILRTPEARFSVVEDYPWSPSYLEVEPGLRMAYVDAGPSDARETLLLLHGEPMWGYLYRKMIGPLVEAGYRVIVPDLIGFGRSDKFIDPERYTYSGHVAWVSALIDKLDLKQMTIFGQDWGGLIGGRVLAENPDRFARAVMSNTALPASGPAIPGLTAQAPFTADQLRERFGVDWRETLDPDDTINAEKIQALIARGPSFYFLAWRVYSQTVADLAPSRIIPGWCVSPVSAAARAAYDAPFPDESYKAGSRRFPLLVPITADDVERTRCDAAWDVLRASDIPFLTLWGDRCPFTYSERGEMYRSQIPGAKRPGVEHKVFAAGHFSQEDAGPEMAGEIIAFIQRFP</sequence>
<organism evidence="2 3">
    <name type="scientific">Phenylobacterium parvum</name>
    <dbReference type="NCBI Taxonomy" id="2201350"/>
    <lineage>
        <taxon>Bacteria</taxon>
        <taxon>Pseudomonadati</taxon>
        <taxon>Pseudomonadota</taxon>
        <taxon>Alphaproteobacteria</taxon>
        <taxon>Caulobacterales</taxon>
        <taxon>Caulobacteraceae</taxon>
        <taxon>Phenylobacterium</taxon>
    </lineage>
</organism>
<dbReference type="GO" id="GO:0016020">
    <property type="term" value="C:membrane"/>
    <property type="evidence" value="ECO:0007669"/>
    <property type="project" value="TreeGrafter"/>
</dbReference>
<keyword evidence="2" id="KW-0378">Hydrolase</keyword>
<dbReference type="AlphaFoldDB" id="A0A2Z3HT81"/>
<dbReference type="Gene3D" id="3.40.50.1820">
    <property type="entry name" value="alpha/beta hydrolase"/>
    <property type="match status" value="1"/>
</dbReference>
<dbReference type="GO" id="GO:0047372">
    <property type="term" value="F:monoacylglycerol lipase activity"/>
    <property type="evidence" value="ECO:0007669"/>
    <property type="project" value="TreeGrafter"/>
</dbReference>
<dbReference type="InterPro" id="IPR000073">
    <property type="entry name" value="AB_hydrolase_1"/>
</dbReference>
<evidence type="ECO:0000313" key="3">
    <source>
        <dbReference type="Proteomes" id="UP000247763"/>
    </source>
</evidence>
<dbReference type="PANTHER" id="PTHR43798:SF33">
    <property type="entry name" value="HYDROLASE, PUTATIVE (AFU_ORTHOLOGUE AFUA_2G14860)-RELATED"/>
    <property type="match status" value="1"/>
</dbReference>
<dbReference type="GO" id="GO:0046464">
    <property type="term" value="P:acylglycerol catabolic process"/>
    <property type="evidence" value="ECO:0007669"/>
    <property type="project" value="TreeGrafter"/>
</dbReference>
<accession>A0A2Z3HT81</accession>
<dbReference type="PRINTS" id="PR00412">
    <property type="entry name" value="EPOXHYDRLASE"/>
</dbReference>
<dbReference type="EMBL" id="CP029479">
    <property type="protein sequence ID" value="AWM78035.1"/>
    <property type="molecule type" value="Genomic_DNA"/>
</dbReference>